<dbReference type="Proteomes" id="UP001242368">
    <property type="component" value="Unassembled WGS sequence"/>
</dbReference>
<evidence type="ECO:0000256" key="2">
    <source>
        <dbReference type="ARBA" id="ARBA00022741"/>
    </source>
</evidence>
<dbReference type="RefSeq" id="WP_290362214.1">
    <property type="nucleotide sequence ID" value="NZ_JAUFQU010000001.1"/>
</dbReference>
<proteinExistence type="predicted"/>
<keyword evidence="1" id="KW-0813">Transport</keyword>
<evidence type="ECO:0000259" key="4">
    <source>
        <dbReference type="PROSITE" id="PS50893"/>
    </source>
</evidence>
<dbReference type="InterPro" id="IPR003439">
    <property type="entry name" value="ABC_transporter-like_ATP-bd"/>
</dbReference>
<evidence type="ECO:0000256" key="1">
    <source>
        <dbReference type="ARBA" id="ARBA00022448"/>
    </source>
</evidence>
<dbReference type="InterPro" id="IPR027417">
    <property type="entry name" value="P-loop_NTPase"/>
</dbReference>
<dbReference type="PANTHER" id="PTHR42781">
    <property type="entry name" value="SPERMIDINE/PUTRESCINE IMPORT ATP-BINDING PROTEIN POTA"/>
    <property type="match status" value="1"/>
</dbReference>
<sequence>MLIVKGVDFGYEPSRLILKNISLELKKGSVLGLMGESGSGKSTLLRIMYGLLDATKGHLYWDGTEILGPKYHLIPGMPFMKYLAQDFDLMPYTSVEENIGQFLSNIHKAAKQDRVEELLNLVDMSEFAKTKVKLLSGGQMQRVALAKALALEPQVLLLDEPFSHIDHFRKNELRRSLFAYVRKKKMTVVIATHHIDDVLAFADEIAVVKDGAIMATGTPKILYEDMRSLYVARLLGEVNVLPAHWFGIDEKEDIYLRPQQLKISAKGITGRVKKNYYLGTHYVIEVIIEERTVYVNNAEPLIEDTFICITVV</sequence>
<dbReference type="SMART" id="SM00382">
    <property type="entry name" value="AAA"/>
    <property type="match status" value="1"/>
</dbReference>
<evidence type="ECO:0000313" key="6">
    <source>
        <dbReference type="Proteomes" id="UP001242368"/>
    </source>
</evidence>
<keyword evidence="2" id="KW-0547">Nucleotide-binding</keyword>
<dbReference type="EMBL" id="JAUFQU010000001">
    <property type="protein sequence ID" value="MDN3706077.1"/>
    <property type="molecule type" value="Genomic_DNA"/>
</dbReference>
<dbReference type="GO" id="GO:0005524">
    <property type="term" value="F:ATP binding"/>
    <property type="evidence" value="ECO:0007669"/>
    <property type="project" value="UniProtKB-KW"/>
</dbReference>
<dbReference type="InterPro" id="IPR017871">
    <property type="entry name" value="ABC_transporter-like_CS"/>
</dbReference>
<dbReference type="InterPro" id="IPR050093">
    <property type="entry name" value="ABC_SmlMolc_Importer"/>
</dbReference>
<keyword evidence="3 5" id="KW-0067">ATP-binding</keyword>
<organism evidence="5 6">
    <name type="scientific">Paenimyroides ceti</name>
    <dbReference type="NCBI Taxonomy" id="395087"/>
    <lineage>
        <taxon>Bacteria</taxon>
        <taxon>Pseudomonadati</taxon>
        <taxon>Bacteroidota</taxon>
        <taxon>Flavobacteriia</taxon>
        <taxon>Flavobacteriales</taxon>
        <taxon>Flavobacteriaceae</taxon>
        <taxon>Paenimyroides</taxon>
    </lineage>
</organism>
<keyword evidence="6" id="KW-1185">Reference proteome</keyword>
<name>A0ABT8CR54_9FLAO</name>
<evidence type="ECO:0000256" key="3">
    <source>
        <dbReference type="ARBA" id="ARBA00022840"/>
    </source>
</evidence>
<reference evidence="6" key="1">
    <citation type="journal article" date="2019" name="Int. J. Syst. Evol. Microbiol.">
        <title>The Global Catalogue of Microorganisms (GCM) 10K type strain sequencing project: providing services to taxonomists for standard genome sequencing and annotation.</title>
        <authorList>
            <consortium name="The Broad Institute Genomics Platform"/>
            <consortium name="The Broad Institute Genome Sequencing Center for Infectious Disease"/>
            <person name="Wu L."/>
            <person name="Ma J."/>
        </authorList>
    </citation>
    <scope>NUCLEOTIDE SEQUENCE [LARGE SCALE GENOMIC DNA]</scope>
    <source>
        <strain evidence="6">CECT 7184</strain>
    </source>
</reference>
<accession>A0ABT8CR54</accession>
<dbReference type="Gene3D" id="3.40.50.300">
    <property type="entry name" value="P-loop containing nucleotide triphosphate hydrolases"/>
    <property type="match status" value="1"/>
</dbReference>
<evidence type="ECO:0000313" key="5">
    <source>
        <dbReference type="EMBL" id="MDN3706077.1"/>
    </source>
</evidence>
<dbReference type="PROSITE" id="PS00211">
    <property type="entry name" value="ABC_TRANSPORTER_1"/>
    <property type="match status" value="1"/>
</dbReference>
<dbReference type="PROSITE" id="PS50893">
    <property type="entry name" value="ABC_TRANSPORTER_2"/>
    <property type="match status" value="1"/>
</dbReference>
<gene>
    <name evidence="5" type="ORF">QW060_02940</name>
</gene>
<feature type="domain" description="ABC transporter" evidence="4">
    <location>
        <begin position="2"/>
        <end position="235"/>
    </location>
</feature>
<protein>
    <submittedName>
        <fullName evidence="5">ABC transporter ATP-binding protein</fullName>
    </submittedName>
</protein>
<dbReference type="SUPFAM" id="SSF52540">
    <property type="entry name" value="P-loop containing nucleoside triphosphate hydrolases"/>
    <property type="match status" value="1"/>
</dbReference>
<comment type="caution">
    <text evidence="5">The sequence shown here is derived from an EMBL/GenBank/DDBJ whole genome shotgun (WGS) entry which is preliminary data.</text>
</comment>
<dbReference type="Pfam" id="PF00005">
    <property type="entry name" value="ABC_tran"/>
    <property type="match status" value="1"/>
</dbReference>
<dbReference type="InterPro" id="IPR003593">
    <property type="entry name" value="AAA+_ATPase"/>
</dbReference>
<dbReference type="PANTHER" id="PTHR42781:SF4">
    <property type="entry name" value="SPERMIDINE_PUTRESCINE IMPORT ATP-BINDING PROTEIN POTA"/>
    <property type="match status" value="1"/>
</dbReference>